<dbReference type="GO" id="GO:0000981">
    <property type="term" value="F:DNA-binding transcription factor activity, RNA polymerase II-specific"/>
    <property type="evidence" value="ECO:0007669"/>
    <property type="project" value="InterPro"/>
</dbReference>
<dbReference type="OrthoDB" id="39175at2759"/>
<feature type="non-terminal residue" evidence="2">
    <location>
        <position position="1"/>
    </location>
</feature>
<dbReference type="AlphaFoldDB" id="A0A371DM66"/>
<protein>
    <recommendedName>
        <fullName evidence="1">Zn(2)-C6 fungal-type domain-containing protein</fullName>
    </recommendedName>
</protein>
<dbReference type="CDD" id="cd00067">
    <property type="entry name" value="GAL4"/>
    <property type="match status" value="1"/>
</dbReference>
<proteinExistence type="predicted"/>
<dbReference type="InterPro" id="IPR001138">
    <property type="entry name" value="Zn2Cys6_DnaBD"/>
</dbReference>
<reference evidence="2 3" key="1">
    <citation type="journal article" date="2018" name="Biotechnol. Biofuels">
        <title>Integrative visual omics of the white-rot fungus Polyporus brumalis exposes the biotechnological potential of its oxidative enzymes for delignifying raw plant biomass.</title>
        <authorList>
            <person name="Miyauchi S."/>
            <person name="Rancon A."/>
            <person name="Drula E."/>
            <person name="Hage H."/>
            <person name="Chaduli D."/>
            <person name="Favel A."/>
            <person name="Grisel S."/>
            <person name="Henrissat B."/>
            <person name="Herpoel-Gimbert I."/>
            <person name="Ruiz-Duenas F.J."/>
            <person name="Chevret D."/>
            <person name="Hainaut M."/>
            <person name="Lin J."/>
            <person name="Wang M."/>
            <person name="Pangilinan J."/>
            <person name="Lipzen A."/>
            <person name="Lesage-Meessen L."/>
            <person name="Navarro D."/>
            <person name="Riley R."/>
            <person name="Grigoriev I.V."/>
            <person name="Zhou S."/>
            <person name="Raouche S."/>
            <person name="Rosso M.N."/>
        </authorList>
    </citation>
    <scope>NUCLEOTIDE SEQUENCE [LARGE SCALE GENOMIC DNA]</scope>
    <source>
        <strain evidence="2 3">BRFM 1820</strain>
    </source>
</reference>
<dbReference type="Pfam" id="PF00172">
    <property type="entry name" value="Zn_clus"/>
    <property type="match status" value="1"/>
</dbReference>
<dbReference type="Proteomes" id="UP000256964">
    <property type="component" value="Unassembled WGS sequence"/>
</dbReference>
<dbReference type="STRING" id="139420.A0A371DM66"/>
<name>A0A371DM66_9APHY</name>
<dbReference type="PROSITE" id="PS00463">
    <property type="entry name" value="ZN2_CY6_FUNGAL_1"/>
    <property type="match status" value="1"/>
</dbReference>
<evidence type="ECO:0000313" key="3">
    <source>
        <dbReference type="Proteomes" id="UP000256964"/>
    </source>
</evidence>
<dbReference type="GO" id="GO:0008270">
    <property type="term" value="F:zinc ion binding"/>
    <property type="evidence" value="ECO:0007669"/>
    <property type="project" value="InterPro"/>
</dbReference>
<accession>A0A371DM66</accession>
<dbReference type="SUPFAM" id="SSF57701">
    <property type="entry name" value="Zn2/Cys6 DNA-binding domain"/>
    <property type="match status" value="1"/>
</dbReference>
<dbReference type="Gene3D" id="4.10.240.10">
    <property type="entry name" value="Zn(2)-C6 fungal-type DNA-binding domain"/>
    <property type="match status" value="1"/>
</dbReference>
<dbReference type="PROSITE" id="PS50048">
    <property type="entry name" value="ZN2_CY6_FUNGAL_2"/>
    <property type="match status" value="1"/>
</dbReference>
<evidence type="ECO:0000259" key="1">
    <source>
        <dbReference type="PROSITE" id="PS50048"/>
    </source>
</evidence>
<dbReference type="EMBL" id="KZ857386">
    <property type="protein sequence ID" value="RDX53633.1"/>
    <property type="molecule type" value="Genomic_DNA"/>
</dbReference>
<evidence type="ECO:0000313" key="2">
    <source>
        <dbReference type="EMBL" id="RDX53633.1"/>
    </source>
</evidence>
<gene>
    <name evidence="2" type="ORF">OH76DRAFT_1342903</name>
</gene>
<dbReference type="SMART" id="SM00066">
    <property type="entry name" value="GAL4"/>
    <property type="match status" value="1"/>
</dbReference>
<feature type="domain" description="Zn(2)-C6 fungal-type" evidence="1">
    <location>
        <begin position="21"/>
        <end position="56"/>
    </location>
</feature>
<keyword evidence="3" id="KW-1185">Reference proteome</keyword>
<organism evidence="2 3">
    <name type="scientific">Lentinus brumalis</name>
    <dbReference type="NCBI Taxonomy" id="2498619"/>
    <lineage>
        <taxon>Eukaryota</taxon>
        <taxon>Fungi</taxon>
        <taxon>Dikarya</taxon>
        <taxon>Basidiomycota</taxon>
        <taxon>Agaricomycotina</taxon>
        <taxon>Agaricomycetes</taxon>
        <taxon>Polyporales</taxon>
        <taxon>Polyporaceae</taxon>
        <taxon>Lentinus</taxon>
    </lineage>
</organism>
<sequence>PLPTRETSEPQEQVPKRLTLACFFCRKRKISCVSPPDDEPDRTCTNCVRRKLQCMYPERSYQGMRPRRDASP</sequence>
<dbReference type="InterPro" id="IPR036864">
    <property type="entry name" value="Zn2-C6_fun-type_DNA-bd_sf"/>
</dbReference>